<keyword evidence="6 8" id="KW-1133">Transmembrane helix</keyword>
<feature type="transmembrane region" description="Helical" evidence="8">
    <location>
        <begin position="165"/>
        <end position="183"/>
    </location>
</feature>
<keyword evidence="2" id="KW-0673">Quorum sensing</keyword>
<evidence type="ECO:0000256" key="6">
    <source>
        <dbReference type="ARBA" id="ARBA00022989"/>
    </source>
</evidence>
<organism evidence="9 10">
    <name type="scientific">Candidatus Ornithomonoglobus merdipullorum</name>
    <dbReference type="NCBI Taxonomy" id="2840895"/>
    <lineage>
        <taxon>Bacteria</taxon>
        <taxon>Bacillati</taxon>
        <taxon>Bacillota</taxon>
        <taxon>Clostridia</taxon>
        <taxon>Candidatus Ornithomonoglobus</taxon>
    </lineage>
</organism>
<dbReference type="Proteomes" id="UP000824109">
    <property type="component" value="Unassembled WGS sequence"/>
</dbReference>
<keyword evidence="1" id="KW-1003">Cell membrane</keyword>
<evidence type="ECO:0000256" key="7">
    <source>
        <dbReference type="ARBA" id="ARBA00023136"/>
    </source>
</evidence>
<evidence type="ECO:0000256" key="3">
    <source>
        <dbReference type="ARBA" id="ARBA00022670"/>
    </source>
</evidence>
<dbReference type="InterPro" id="IPR006741">
    <property type="entry name" value="AgrB"/>
</dbReference>
<dbReference type="GO" id="GO:0008233">
    <property type="term" value="F:peptidase activity"/>
    <property type="evidence" value="ECO:0007669"/>
    <property type="project" value="UniProtKB-KW"/>
</dbReference>
<dbReference type="GO" id="GO:0009372">
    <property type="term" value="P:quorum sensing"/>
    <property type="evidence" value="ECO:0007669"/>
    <property type="project" value="UniProtKB-KW"/>
</dbReference>
<evidence type="ECO:0000256" key="5">
    <source>
        <dbReference type="ARBA" id="ARBA00022801"/>
    </source>
</evidence>
<dbReference type="AlphaFoldDB" id="A0A9D1MA69"/>
<dbReference type="GO" id="GO:0016020">
    <property type="term" value="C:membrane"/>
    <property type="evidence" value="ECO:0007669"/>
    <property type="project" value="InterPro"/>
</dbReference>
<evidence type="ECO:0000313" key="10">
    <source>
        <dbReference type="Proteomes" id="UP000824109"/>
    </source>
</evidence>
<name>A0A9D1MA69_9FIRM</name>
<evidence type="ECO:0000256" key="8">
    <source>
        <dbReference type="SAM" id="Phobius"/>
    </source>
</evidence>
<evidence type="ECO:0000256" key="1">
    <source>
        <dbReference type="ARBA" id="ARBA00022475"/>
    </source>
</evidence>
<protein>
    <submittedName>
        <fullName evidence="9">Accessory gene regulator B family protein</fullName>
    </submittedName>
</protein>
<dbReference type="EMBL" id="DVNB01000018">
    <property type="protein sequence ID" value="HIU56454.1"/>
    <property type="molecule type" value="Genomic_DNA"/>
</dbReference>
<evidence type="ECO:0000256" key="2">
    <source>
        <dbReference type="ARBA" id="ARBA00022654"/>
    </source>
</evidence>
<dbReference type="GO" id="GO:0006508">
    <property type="term" value="P:proteolysis"/>
    <property type="evidence" value="ECO:0007669"/>
    <property type="project" value="UniProtKB-KW"/>
</dbReference>
<proteinExistence type="predicted"/>
<dbReference type="SMART" id="SM00793">
    <property type="entry name" value="AgrB"/>
    <property type="match status" value="1"/>
</dbReference>
<feature type="transmembrane region" description="Helical" evidence="8">
    <location>
        <begin position="104"/>
        <end position="126"/>
    </location>
</feature>
<keyword evidence="7 8" id="KW-0472">Membrane</keyword>
<gene>
    <name evidence="9" type="ORF">IAA61_01410</name>
</gene>
<keyword evidence="4 8" id="KW-0812">Transmembrane</keyword>
<reference evidence="9" key="2">
    <citation type="journal article" date="2021" name="PeerJ">
        <title>Extensive microbial diversity within the chicken gut microbiome revealed by metagenomics and culture.</title>
        <authorList>
            <person name="Gilroy R."/>
            <person name="Ravi A."/>
            <person name="Getino M."/>
            <person name="Pursley I."/>
            <person name="Horton D.L."/>
            <person name="Alikhan N.F."/>
            <person name="Baker D."/>
            <person name="Gharbi K."/>
            <person name="Hall N."/>
            <person name="Watson M."/>
            <person name="Adriaenssens E.M."/>
            <person name="Foster-Nyarko E."/>
            <person name="Jarju S."/>
            <person name="Secka A."/>
            <person name="Antonio M."/>
            <person name="Oren A."/>
            <person name="Chaudhuri R.R."/>
            <person name="La Ragione R."/>
            <person name="Hildebrand F."/>
            <person name="Pallen M.J."/>
        </authorList>
    </citation>
    <scope>NUCLEOTIDE SEQUENCE</scope>
    <source>
        <strain evidence="9">USAMLcec3-3695</strain>
    </source>
</reference>
<feature type="transmembrane region" description="Helical" evidence="8">
    <location>
        <begin position="138"/>
        <end position="159"/>
    </location>
</feature>
<accession>A0A9D1MA69</accession>
<sequence>MERVTYKIAYYLSEMGHIQKSDIDICRYGIEVFIISVLEVASLLFISLFAGNFIYTLLFLCSFLPVRVYGGGYHADTRLRCYLLFLAVYALFSIAVRFEPLIQYGAFLMIIPVLSLAAVTLWAPLSGKTVNERERKKYRRVSIGFATAEAVIVICSVPLDFYNIYTYIIILGTLTMLLSMIAGKLKNTLRRK</sequence>
<keyword evidence="3" id="KW-0645">Protease</keyword>
<evidence type="ECO:0000256" key="4">
    <source>
        <dbReference type="ARBA" id="ARBA00022692"/>
    </source>
</evidence>
<comment type="caution">
    <text evidence="9">The sequence shown here is derived from an EMBL/GenBank/DDBJ whole genome shotgun (WGS) entry which is preliminary data.</text>
</comment>
<feature type="transmembrane region" description="Helical" evidence="8">
    <location>
        <begin position="81"/>
        <end position="98"/>
    </location>
</feature>
<dbReference type="Pfam" id="PF04647">
    <property type="entry name" value="AgrB"/>
    <property type="match status" value="1"/>
</dbReference>
<reference evidence="9" key="1">
    <citation type="submission" date="2020-10" db="EMBL/GenBank/DDBJ databases">
        <authorList>
            <person name="Gilroy R."/>
        </authorList>
    </citation>
    <scope>NUCLEOTIDE SEQUENCE</scope>
    <source>
        <strain evidence="9">USAMLcec3-3695</strain>
    </source>
</reference>
<evidence type="ECO:0000313" key="9">
    <source>
        <dbReference type="EMBL" id="HIU56454.1"/>
    </source>
</evidence>
<feature type="transmembrane region" description="Helical" evidence="8">
    <location>
        <begin position="52"/>
        <end position="69"/>
    </location>
</feature>
<keyword evidence="5" id="KW-0378">Hydrolase</keyword>